<name>A0A538TQW6_UNCEI</name>
<evidence type="ECO:0000256" key="2">
    <source>
        <dbReference type="SAM" id="SignalP"/>
    </source>
</evidence>
<dbReference type="InterPro" id="IPR005653">
    <property type="entry name" value="OstA-like_N"/>
</dbReference>
<dbReference type="AlphaFoldDB" id="A0A538TQW6"/>
<dbReference type="Pfam" id="PF03968">
    <property type="entry name" value="LptD_N"/>
    <property type="match status" value="1"/>
</dbReference>
<dbReference type="Pfam" id="PF19838">
    <property type="entry name" value="LptD_2"/>
    <property type="match status" value="1"/>
</dbReference>
<dbReference type="InterPro" id="IPR045659">
    <property type="entry name" value="LptD_2"/>
</dbReference>
<reference evidence="5 6" key="1">
    <citation type="journal article" date="2019" name="Nat. Microbiol.">
        <title>Mediterranean grassland soil C-N compound turnover is dependent on rainfall and depth, and is mediated by genomically divergent microorganisms.</title>
        <authorList>
            <person name="Diamond S."/>
            <person name="Andeer P.F."/>
            <person name="Li Z."/>
            <person name="Crits-Christoph A."/>
            <person name="Burstein D."/>
            <person name="Anantharaman K."/>
            <person name="Lane K.R."/>
            <person name="Thomas B.C."/>
            <person name="Pan C."/>
            <person name="Northen T.R."/>
            <person name="Banfield J.F."/>
        </authorList>
    </citation>
    <scope>NUCLEOTIDE SEQUENCE [LARGE SCALE GENOMIC DNA]</scope>
    <source>
        <strain evidence="5">WS_9</strain>
    </source>
</reference>
<gene>
    <name evidence="5" type="ORF">E6K79_03830</name>
</gene>
<feature type="chain" id="PRO_5021901669" evidence="2">
    <location>
        <begin position="19"/>
        <end position="1168"/>
    </location>
</feature>
<evidence type="ECO:0000313" key="5">
    <source>
        <dbReference type="EMBL" id="TMQ65998.1"/>
    </source>
</evidence>
<keyword evidence="2" id="KW-0732">Signal</keyword>
<dbReference type="Proteomes" id="UP000317691">
    <property type="component" value="Unassembled WGS sequence"/>
</dbReference>
<dbReference type="InterPro" id="IPR050218">
    <property type="entry name" value="LptD"/>
</dbReference>
<accession>A0A538TQW6</accession>
<keyword evidence="1" id="KW-0472">Membrane</keyword>
<feature type="domain" description="Organic solvent tolerance-like N-terminal" evidence="3">
    <location>
        <begin position="160"/>
        <end position="290"/>
    </location>
</feature>
<dbReference type="GO" id="GO:1990351">
    <property type="term" value="C:transporter complex"/>
    <property type="evidence" value="ECO:0007669"/>
    <property type="project" value="TreeGrafter"/>
</dbReference>
<keyword evidence="1" id="KW-0998">Cell outer membrane</keyword>
<dbReference type="PANTHER" id="PTHR30189">
    <property type="entry name" value="LPS-ASSEMBLY PROTEIN"/>
    <property type="match status" value="1"/>
</dbReference>
<sequence>MRSSFLLAAALCAAATFAFPPRGAAAPPDTTSVERSDREPYHLSADRLEGSAAAGENVYTARRAKVVHGTTTVTGDSALIYRIREMVLFRGNVRIVDGGTRMWGNEASYERKTRLATLRGDVRIEESGAKITGREARFYRAENRSVITGDARLEDSTRVVTADRIEYDRNNDIVTAIGNVDAYDRAESTRVRAERVRYDRRKDYAWAENEPVLELEERDGKKTEVRGTTLEFDTAKRRVYAIGDVRIHRQDLRATSERAEFDQTDRRAILVGNPKAWDAEGAARADTIEIGFSEHRLESLHLRSNAIVEYEAKPDSGRGERNIANGDTITVFFDGEEAKEAVIVGSAKSQYWPSAADSVEGGRNVSEGDTIHVFFEKGRPARAVVLGRSHGLYYLAAEGDTSQAASREVVRYSGTEIDYDVKKGSVDVLSSADVVYKEMHLTANKIAFDSKTNKMRAEGDPVLVDGKDRITGDTMTYDLNSRQGTVYEGRTTYDRGFIYGERVRKVSENVLDVVNGTYSTCDLEETHYHFQAHKMKVYLQDKVIARPVVFYIKRIPVLALPFYVFPIKPGRHSGFQLPQVEFGSSSRGGKFVRNMGYYWAINDYMDATGWFDYYQGSSWVTHGQYRYHKRYGYQGQINSSYENQFTEKGTNRWDLIGTHYQTLGTNFALTAQANLTNSSTFQRDPNLGNNVLTRIQRNLRSNLSLQKGWSGGSINAGLLQTQDLDAGPGGLKIQQQLPSLTYRINSRPIGHLARGQEPAHLPLLASTTYSFSTTGLYERKQYETFTRYDTLGTTVDSSKVDSLDARGATRYDFGLADVRTLLGFLHVGPRFSYSGVYYSRDQSGARNQLGGVWSAGVGVNTAIYGTFRTSIGPLRAVRHVITPSVSLGYQPKNNSLLFRDSAGVLRQRFDGVSGINLFGGEAKRVDFGLSNDFHAKWGDPTHPTVLNNLIQLNTRGSYNLLAKNVGAKPLSDLSTSLRLHPIRRSDFDFNFVHNPYDRRLLQFSASTGISFQGQSKYAEAADEFSDEPGADAIRAPTPLSPQGLSSTSLPWVVAASISYSGSRARRAGGGYLTWGSSASLNGTAGINLSKNWRFDYQWQFDVKQGQMVSQFFSVKRELHCWEMQFTRSISGTVSDDYYFKINVKSLPEVYYERGSKGLRGFGGVSDLY</sequence>
<dbReference type="Gene3D" id="2.60.450.10">
    <property type="entry name" value="Lipopolysaccharide (LPS) transport protein A like domain"/>
    <property type="match status" value="3"/>
</dbReference>
<proteinExistence type="predicted"/>
<organism evidence="5 6">
    <name type="scientific">Eiseniibacteriota bacterium</name>
    <dbReference type="NCBI Taxonomy" id="2212470"/>
    <lineage>
        <taxon>Bacteria</taxon>
        <taxon>Candidatus Eiseniibacteriota</taxon>
    </lineage>
</organism>
<dbReference type="EMBL" id="VBOZ01000010">
    <property type="protein sequence ID" value="TMQ65998.1"/>
    <property type="molecule type" value="Genomic_DNA"/>
</dbReference>
<evidence type="ECO:0000259" key="3">
    <source>
        <dbReference type="Pfam" id="PF03968"/>
    </source>
</evidence>
<feature type="signal peptide" evidence="2">
    <location>
        <begin position="1"/>
        <end position="18"/>
    </location>
</feature>
<protein>
    <submittedName>
        <fullName evidence="5">Uncharacterized protein</fullName>
    </submittedName>
</protein>
<evidence type="ECO:0000256" key="1">
    <source>
        <dbReference type="ARBA" id="ARBA00023237"/>
    </source>
</evidence>
<evidence type="ECO:0000259" key="4">
    <source>
        <dbReference type="Pfam" id="PF19838"/>
    </source>
</evidence>
<evidence type="ECO:0000313" key="6">
    <source>
        <dbReference type="Proteomes" id="UP000317691"/>
    </source>
</evidence>
<feature type="domain" description="LPS-assembly protein LptD central" evidence="4">
    <location>
        <begin position="543"/>
        <end position="996"/>
    </location>
</feature>
<comment type="caution">
    <text evidence="5">The sequence shown here is derived from an EMBL/GenBank/DDBJ whole genome shotgun (WGS) entry which is preliminary data.</text>
</comment>
<dbReference type="PANTHER" id="PTHR30189:SF1">
    <property type="entry name" value="LPS-ASSEMBLY PROTEIN LPTD"/>
    <property type="match status" value="1"/>
</dbReference>
<dbReference type="GO" id="GO:0009279">
    <property type="term" value="C:cell outer membrane"/>
    <property type="evidence" value="ECO:0007669"/>
    <property type="project" value="TreeGrafter"/>
</dbReference>